<feature type="region of interest" description="Disordered" evidence="8">
    <location>
        <begin position="242"/>
        <end position="304"/>
    </location>
</feature>
<dbReference type="CDD" id="cd13632">
    <property type="entry name" value="PBP2_Aa-PDT_like"/>
    <property type="match status" value="1"/>
</dbReference>
<dbReference type="PROSITE" id="PS51171">
    <property type="entry name" value="PREPHENATE_DEHYDR_3"/>
    <property type="match status" value="1"/>
</dbReference>
<dbReference type="PANTHER" id="PTHR21022:SF19">
    <property type="entry name" value="PREPHENATE DEHYDRATASE-RELATED"/>
    <property type="match status" value="1"/>
</dbReference>
<evidence type="ECO:0000313" key="11">
    <source>
        <dbReference type="Proteomes" id="UP001157017"/>
    </source>
</evidence>
<evidence type="ECO:0000256" key="3">
    <source>
        <dbReference type="ARBA" id="ARBA00022605"/>
    </source>
</evidence>
<dbReference type="InterPro" id="IPR001086">
    <property type="entry name" value="Preph_deHydtase"/>
</dbReference>
<evidence type="ECO:0000256" key="4">
    <source>
        <dbReference type="ARBA" id="ARBA00023141"/>
    </source>
</evidence>
<protein>
    <recommendedName>
        <fullName evidence="2">prephenate dehydratase</fullName>
        <ecNumber evidence="2">4.2.1.51</ecNumber>
    </recommendedName>
</protein>
<sequence>MTTGYLGPRGTFCQAALLRTLDDPAADVRPMPSVDAALSAVRSGELDAAMVPIENSVEGGVPATMDALGSGSPLQVVAEALLPVTFVLAARPGTALADVRRVGSHPHGWAQCRGWVAAHLPGAAYVPALSTAAAAEALSLPGEPPHDAALCAPIAAETFGLDVLARDVGDTAGAVTRFLLVTRPGPPPARTGADRTSVVVFQADDHPGGLLEPAGAVRHPRHQPDPHRVAAHRRRARPLLLLDRRRRPRRRRPHGRGAHRAPPHVHRGAVPRLVPPRRRGRGRGAGEHERRRLRRRRRLAARRARPLSVVGEGFGTQPSHAVDCHRTVVAVRTVRRST</sequence>
<feature type="compositionally biased region" description="Basic residues" evidence="8">
    <location>
        <begin position="244"/>
        <end position="282"/>
    </location>
</feature>
<keyword evidence="11" id="KW-1185">Reference proteome</keyword>
<reference evidence="11" key="1">
    <citation type="journal article" date="2019" name="Int. J. Syst. Evol. Microbiol.">
        <title>The Global Catalogue of Microorganisms (GCM) 10K type strain sequencing project: providing services to taxonomists for standard genome sequencing and annotation.</title>
        <authorList>
            <consortium name="The Broad Institute Genomics Platform"/>
            <consortium name="The Broad Institute Genome Sequencing Center for Infectious Disease"/>
            <person name="Wu L."/>
            <person name="Ma J."/>
        </authorList>
    </citation>
    <scope>NUCLEOTIDE SEQUENCE [LARGE SCALE GENOMIC DNA]</scope>
    <source>
        <strain evidence="11">NBRC 108730</strain>
    </source>
</reference>
<keyword evidence="6" id="KW-0456">Lyase</keyword>
<dbReference type="PANTHER" id="PTHR21022">
    <property type="entry name" value="PREPHENATE DEHYDRATASE P PROTEIN"/>
    <property type="match status" value="1"/>
</dbReference>
<comment type="catalytic activity">
    <reaction evidence="7">
        <text>prephenate + H(+) = 3-phenylpyruvate + CO2 + H2O</text>
        <dbReference type="Rhea" id="RHEA:21648"/>
        <dbReference type="ChEBI" id="CHEBI:15377"/>
        <dbReference type="ChEBI" id="CHEBI:15378"/>
        <dbReference type="ChEBI" id="CHEBI:16526"/>
        <dbReference type="ChEBI" id="CHEBI:18005"/>
        <dbReference type="ChEBI" id="CHEBI:29934"/>
        <dbReference type="EC" id="4.2.1.51"/>
    </reaction>
</comment>
<dbReference type="PROSITE" id="PS00857">
    <property type="entry name" value="PREPHENATE_DEHYDR_1"/>
    <property type="match status" value="1"/>
</dbReference>
<comment type="pathway">
    <text evidence="1">Amino-acid biosynthesis; L-phenylalanine biosynthesis; phenylpyruvate from prephenate: step 1/1.</text>
</comment>
<name>A0ABQ6JIJ9_9ACTN</name>
<keyword evidence="3" id="KW-0028">Amino-acid biosynthesis</keyword>
<evidence type="ECO:0000256" key="5">
    <source>
        <dbReference type="ARBA" id="ARBA00023222"/>
    </source>
</evidence>
<accession>A0ABQ6JIJ9</accession>
<dbReference type="SUPFAM" id="SSF53850">
    <property type="entry name" value="Periplasmic binding protein-like II"/>
    <property type="match status" value="1"/>
</dbReference>
<organism evidence="10 11">
    <name type="scientific">Angustibacter aerolatus</name>
    <dbReference type="NCBI Taxonomy" id="1162965"/>
    <lineage>
        <taxon>Bacteria</taxon>
        <taxon>Bacillati</taxon>
        <taxon>Actinomycetota</taxon>
        <taxon>Actinomycetes</taxon>
        <taxon>Kineosporiales</taxon>
        <taxon>Kineosporiaceae</taxon>
    </lineage>
</organism>
<evidence type="ECO:0000256" key="2">
    <source>
        <dbReference type="ARBA" id="ARBA00013147"/>
    </source>
</evidence>
<evidence type="ECO:0000313" key="10">
    <source>
        <dbReference type="EMBL" id="GMA86929.1"/>
    </source>
</evidence>
<evidence type="ECO:0000256" key="8">
    <source>
        <dbReference type="SAM" id="MobiDB-lite"/>
    </source>
</evidence>
<keyword evidence="5" id="KW-0584">Phenylalanine biosynthesis</keyword>
<dbReference type="InterPro" id="IPR018528">
    <property type="entry name" value="Preph_deHydtase_CS"/>
</dbReference>
<dbReference type="EC" id="4.2.1.51" evidence="2"/>
<feature type="compositionally biased region" description="Basic residues" evidence="8">
    <location>
        <begin position="291"/>
        <end position="304"/>
    </location>
</feature>
<dbReference type="Proteomes" id="UP001157017">
    <property type="component" value="Unassembled WGS sequence"/>
</dbReference>
<keyword evidence="4" id="KW-0057">Aromatic amino acid biosynthesis</keyword>
<dbReference type="Gene3D" id="3.40.190.10">
    <property type="entry name" value="Periplasmic binding protein-like II"/>
    <property type="match status" value="2"/>
</dbReference>
<evidence type="ECO:0000256" key="1">
    <source>
        <dbReference type="ARBA" id="ARBA00004741"/>
    </source>
</evidence>
<proteinExistence type="predicted"/>
<dbReference type="Pfam" id="PF00800">
    <property type="entry name" value="PDT"/>
    <property type="match status" value="1"/>
</dbReference>
<evidence type="ECO:0000256" key="6">
    <source>
        <dbReference type="ARBA" id="ARBA00023239"/>
    </source>
</evidence>
<evidence type="ECO:0000259" key="9">
    <source>
        <dbReference type="PROSITE" id="PS51171"/>
    </source>
</evidence>
<feature type="domain" description="Prephenate dehydratase" evidence="9">
    <location>
        <begin position="2"/>
        <end position="183"/>
    </location>
</feature>
<comment type="caution">
    <text evidence="10">The sequence shown here is derived from an EMBL/GenBank/DDBJ whole genome shotgun (WGS) entry which is preliminary data.</text>
</comment>
<gene>
    <name evidence="10" type="ORF">GCM10025868_21790</name>
</gene>
<evidence type="ECO:0000256" key="7">
    <source>
        <dbReference type="ARBA" id="ARBA00047848"/>
    </source>
</evidence>
<dbReference type="EMBL" id="BSUZ01000001">
    <property type="protein sequence ID" value="GMA86929.1"/>
    <property type="molecule type" value="Genomic_DNA"/>
</dbReference>